<evidence type="ECO:0000313" key="2">
    <source>
        <dbReference type="EMBL" id="KAJ3647994.1"/>
    </source>
</evidence>
<dbReference type="Pfam" id="PF11901">
    <property type="entry name" value="DM9"/>
    <property type="match status" value="1"/>
</dbReference>
<accession>A0AA38M9F3</accession>
<gene>
    <name evidence="2" type="ORF">Zmor_019833</name>
</gene>
<keyword evidence="3" id="KW-1185">Reference proteome</keyword>
<feature type="chain" id="PRO_5041388493" evidence="1">
    <location>
        <begin position="21"/>
        <end position="194"/>
    </location>
</feature>
<name>A0AA38M9F3_9CUCU</name>
<dbReference type="InterPro" id="IPR006616">
    <property type="entry name" value="DM9_repeat"/>
</dbReference>
<reference evidence="2" key="1">
    <citation type="journal article" date="2023" name="G3 (Bethesda)">
        <title>Whole genome assemblies of Zophobas morio and Tenebrio molitor.</title>
        <authorList>
            <person name="Kaur S."/>
            <person name="Stinson S.A."/>
            <person name="diCenzo G.C."/>
        </authorList>
    </citation>
    <scope>NUCLEOTIDE SEQUENCE</scope>
    <source>
        <strain evidence="2">QUZm001</strain>
    </source>
</reference>
<proteinExistence type="predicted"/>
<dbReference type="AlphaFoldDB" id="A0AA38M9F3"/>
<evidence type="ECO:0000313" key="3">
    <source>
        <dbReference type="Proteomes" id="UP001168821"/>
    </source>
</evidence>
<evidence type="ECO:0000256" key="1">
    <source>
        <dbReference type="SAM" id="SignalP"/>
    </source>
</evidence>
<feature type="signal peptide" evidence="1">
    <location>
        <begin position="1"/>
        <end position="20"/>
    </location>
</feature>
<comment type="caution">
    <text evidence="2">The sequence shown here is derived from an EMBL/GenBank/DDBJ whole genome shotgun (WGS) entry which is preliminary data.</text>
</comment>
<dbReference type="PANTHER" id="PTHR31649">
    <property type="entry name" value="AGAP009604-PA"/>
    <property type="match status" value="1"/>
</dbReference>
<protein>
    <submittedName>
        <fullName evidence="2">Uncharacterized protein</fullName>
    </submittedName>
</protein>
<keyword evidence="1" id="KW-0732">Signal</keyword>
<dbReference type="PANTHER" id="PTHR31649:SF10">
    <property type="entry name" value="IP19903P-RELATED"/>
    <property type="match status" value="1"/>
</dbReference>
<dbReference type="EMBL" id="JALNTZ010000006">
    <property type="protein sequence ID" value="KAJ3647994.1"/>
    <property type="molecule type" value="Genomic_DNA"/>
</dbReference>
<organism evidence="2 3">
    <name type="scientific">Zophobas morio</name>
    <dbReference type="NCBI Taxonomy" id="2755281"/>
    <lineage>
        <taxon>Eukaryota</taxon>
        <taxon>Metazoa</taxon>
        <taxon>Ecdysozoa</taxon>
        <taxon>Arthropoda</taxon>
        <taxon>Hexapoda</taxon>
        <taxon>Insecta</taxon>
        <taxon>Pterygota</taxon>
        <taxon>Neoptera</taxon>
        <taxon>Endopterygota</taxon>
        <taxon>Coleoptera</taxon>
        <taxon>Polyphaga</taxon>
        <taxon>Cucujiformia</taxon>
        <taxon>Tenebrionidae</taxon>
        <taxon>Zophobas</taxon>
    </lineage>
</organism>
<sequence length="194" mass="22176">MVSTFVYSLIFFASIEALLAHSSIDYYWRDYNGKIPEDAVLGGRDKYNKDIYIGQAYVQNEGLVVVQIDKGQSTVYAEMEGIKRLDKNIKILCGPPHSFYWMPSNLTKLHTDLKKKQLVVGGHEDGAKRYFVGRIQCPDGVCIGKVLEKGYRDRSVFYGVDRSGHQLKGDSYEVLVNEFVIHERGYFNFDENVL</sequence>
<dbReference type="Proteomes" id="UP001168821">
    <property type="component" value="Unassembled WGS sequence"/>
</dbReference>